<comment type="subcellular location">
    <subcellularLocation>
        <location evidence="1">Mitochondrion</location>
    </subcellularLocation>
</comment>
<dbReference type="GeneID" id="107223531"/>
<evidence type="ECO:0000313" key="7">
    <source>
        <dbReference type="RefSeq" id="XP_015518711.1"/>
    </source>
</evidence>
<proteinExistence type="inferred from homology"/>
<evidence type="ECO:0000313" key="6">
    <source>
        <dbReference type="Proteomes" id="UP000829291"/>
    </source>
</evidence>
<accession>A0A6J0BUZ9</accession>
<keyword evidence="6" id="KW-1185">Reference proteome</keyword>
<evidence type="ECO:0000256" key="3">
    <source>
        <dbReference type="ARBA" id="ARBA00023128"/>
    </source>
</evidence>
<name>A0A6J0BUZ9_NEOLC</name>
<dbReference type="RefSeq" id="XP_015518711.1">
    <property type="nucleotide sequence ID" value="XM_015663225.2"/>
</dbReference>
<keyword evidence="4" id="KW-0143">Chaperone</keyword>
<dbReference type="GO" id="GO:0006120">
    <property type="term" value="P:mitochondrial electron transport, NADH to ubiquinone"/>
    <property type="evidence" value="ECO:0007669"/>
    <property type="project" value="TreeGrafter"/>
</dbReference>
<dbReference type="GO" id="GO:0032981">
    <property type="term" value="P:mitochondrial respiratory chain complex I assembly"/>
    <property type="evidence" value="ECO:0007669"/>
    <property type="project" value="TreeGrafter"/>
</dbReference>
<evidence type="ECO:0000256" key="2">
    <source>
        <dbReference type="ARBA" id="ARBA00007884"/>
    </source>
</evidence>
<dbReference type="OrthoDB" id="42561at2759"/>
<evidence type="ECO:0000256" key="4">
    <source>
        <dbReference type="ARBA" id="ARBA00023186"/>
    </source>
</evidence>
<dbReference type="InterPro" id="IPR013857">
    <property type="entry name" value="NADH-UbQ_OxRdtase-assoc_prot30"/>
</dbReference>
<reference evidence="7" key="1">
    <citation type="submission" date="2025-08" db="UniProtKB">
        <authorList>
            <consortium name="RefSeq"/>
        </authorList>
    </citation>
    <scope>IDENTIFICATION</scope>
    <source>
        <tissue evidence="7">Thorax and Abdomen</tissue>
    </source>
</reference>
<comment type="similarity">
    <text evidence="2">Belongs to the CIA30 family.</text>
</comment>
<dbReference type="PANTHER" id="PTHR13194:SF18">
    <property type="entry name" value="COMPLEX I INTERMEDIATE-ASSOCIATED PROTEIN 30, MITOCHONDRIAL"/>
    <property type="match status" value="1"/>
</dbReference>
<dbReference type="InParanoid" id="A0A6J0BUZ9"/>
<dbReference type="Pfam" id="PF08547">
    <property type="entry name" value="CIA30"/>
    <property type="match status" value="1"/>
</dbReference>
<protein>
    <submittedName>
        <fullName evidence="7">Complex I intermediate-associated protein 30, mitochondrial</fullName>
    </submittedName>
</protein>
<dbReference type="Proteomes" id="UP000829291">
    <property type="component" value="Chromosome 7"/>
</dbReference>
<organism evidence="7">
    <name type="scientific">Neodiprion lecontei</name>
    <name type="common">Redheaded pine sawfly</name>
    <dbReference type="NCBI Taxonomy" id="441921"/>
    <lineage>
        <taxon>Eukaryota</taxon>
        <taxon>Metazoa</taxon>
        <taxon>Ecdysozoa</taxon>
        <taxon>Arthropoda</taxon>
        <taxon>Hexapoda</taxon>
        <taxon>Insecta</taxon>
        <taxon>Pterygota</taxon>
        <taxon>Neoptera</taxon>
        <taxon>Endopterygota</taxon>
        <taxon>Hymenoptera</taxon>
        <taxon>Tenthredinoidea</taxon>
        <taxon>Diprionidae</taxon>
        <taxon>Diprioninae</taxon>
        <taxon>Neodiprion</taxon>
    </lineage>
</organism>
<dbReference type="InterPro" id="IPR039131">
    <property type="entry name" value="NDUFAF1"/>
</dbReference>
<sequence>MYFRIPRMVATVTRCEHVGIQVRRFWEQDRKSGYPRVAAKSSSEKRNDLWHIRNGFRILGDEFKLFKREVIEHLESDPLLIYRKDEIDLAWRFNGDKKSLDQWFVTADSDYEEGYSNCSLQLTKSGRGLFSGYLDKRVPKTGNIKKAGYCNINTLRARKSFKREGYYDWHPYNHLVMRVRGDGRSYMLNISTAGYFDITWNDVYHYALYTRGGPYWQYVKIPFSKFFMASKGRIQDHQEPLPLHNVVSFGITAADKVTGPFNLEIDYIGLLFDPSHKEECAYEMYKTDDYIAGY</sequence>
<dbReference type="CTD" id="100034914"/>
<dbReference type="AlphaFoldDB" id="A0A6J0BUZ9"/>
<keyword evidence="3" id="KW-0496">Mitochondrion</keyword>
<evidence type="ECO:0000259" key="5">
    <source>
        <dbReference type="Pfam" id="PF08547"/>
    </source>
</evidence>
<dbReference type="PANTHER" id="PTHR13194">
    <property type="entry name" value="COMPLEX I INTERMEDIATE-ASSOCIATED PROTEIN 30"/>
    <property type="match status" value="1"/>
</dbReference>
<feature type="domain" description="NADH:ubiquinone oxidoreductase intermediate-associated protein 30" evidence="5">
    <location>
        <begin position="93"/>
        <end position="265"/>
    </location>
</feature>
<dbReference type="KEGG" id="nlo:107223531"/>
<gene>
    <name evidence="7" type="primary">LOC107223531</name>
</gene>
<dbReference type="GO" id="GO:0051082">
    <property type="term" value="F:unfolded protein binding"/>
    <property type="evidence" value="ECO:0007669"/>
    <property type="project" value="TreeGrafter"/>
</dbReference>
<dbReference type="SUPFAM" id="SSF49785">
    <property type="entry name" value="Galactose-binding domain-like"/>
    <property type="match status" value="1"/>
</dbReference>
<dbReference type="GO" id="GO:0005739">
    <property type="term" value="C:mitochondrion"/>
    <property type="evidence" value="ECO:0007669"/>
    <property type="project" value="UniProtKB-SubCell"/>
</dbReference>
<evidence type="ECO:0000256" key="1">
    <source>
        <dbReference type="ARBA" id="ARBA00004173"/>
    </source>
</evidence>
<dbReference type="FunCoup" id="A0A6J0BUZ9">
    <property type="interactions" value="180"/>
</dbReference>
<dbReference type="InterPro" id="IPR008979">
    <property type="entry name" value="Galactose-bd-like_sf"/>
</dbReference>